<feature type="region of interest" description="Disordered" evidence="1">
    <location>
        <begin position="140"/>
        <end position="170"/>
    </location>
</feature>
<feature type="compositionally biased region" description="Polar residues" evidence="1">
    <location>
        <begin position="144"/>
        <end position="167"/>
    </location>
</feature>
<dbReference type="Proteomes" id="UP000537204">
    <property type="component" value="Unassembled WGS sequence"/>
</dbReference>
<dbReference type="EMBL" id="JACHCE010000005">
    <property type="protein sequence ID" value="MBB5637574.1"/>
    <property type="molecule type" value="Genomic_DNA"/>
</dbReference>
<proteinExistence type="predicted"/>
<name>A0A7W8ZP19_9SPHI</name>
<evidence type="ECO:0000256" key="1">
    <source>
        <dbReference type="SAM" id="MobiDB-lite"/>
    </source>
</evidence>
<sequence>MKKTKAMTFANLVLSAIKKKIQNTEVLPGIGMNPANQENINGNGELTGFESKNYGKKLLALFLLVIATLTASAQKPAVVDAFSKHGIDVGILNGDNLRQPDDFAFDFKQTTVTTGKQSVTVARFDPSGPKEEQWTVISVDGKSPSKSDINSFRKNHSKQPASNQADESSYKIEKETSDYLVISYKADPGSVDKDAAFMKDCRLYMTVNLRTKKLEKVQALNEKPIKIKILNAEKLDLVIKYSWNEQAKRYFSVNEDLNISAKFMGQAIPIQTTTEYSSYTKK</sequence>
<protein>
    <submittedName>
        <fullName evidence="2">Uncharacterized protein</fullName>
    </submittedName>
</protein>
<evidence type="ECO:0000313" key="3">
    <source>
        <dbReference type="Proteomes" id="UP000537204"/>
    </source>
</evidence>
<gene>
    <name evidence="2" type="ORF">HDE68_003489</name>
</gene>
<organism evidence="2 3">
    <name type="scientific">Pedobacter cryoconitis</name>
    <dbReference type="NCBI Taxonomy" id="188932"/>
    <lineage>
        <taxon>Bacteria</taxon>
        <taxon>Pseudomonadati</taxon>
        <taxon>Bacteroidota</taxon>
        <taxon>Sphingobacteriia</taxon>
        <taxon>Sphingobacteriales</taxon>
        <taxon>Sphingobacteriaceae</taxon>
        <taxon>Pedobacter</taxon>
    </lineage>
</organism>
<comment type="caution">
    <text evidence="2">The sequence shown here is derived from an EMBL/GenBank/DDBJ whole genome shotgun (WGS) entry which is preliminary data.</text>
</comment>
<accession>A0A7W8ZP19</accession>
<dbReference type="AlphaFoldDB" id="A0A7W8ZP19"/>
<reference evidence="2 3" key="1">
    <citation type="submission" date="2020-08" db="EMBL/GenBank/DDBJ databases">
        <title>Genomic Encyclopedia of Type Strains, Phase IV (KMG-V): Genome sequencing to study the core and pangenomes of soil and plant-associated prokaryotes.</title>
        <authorList>
            <person name="Whitman W."/>
        </authorList>
    </citation>
    <scope>NUCLEOTIDE SEQUENCE [LARGE SCALE GENOMIC DNA]</scope>
    <source>
        <strain evidence="2 3">S3M1</strain>
    </source>
</reference>
<evidence type="ECO:0000313" key="2">
    <source>
        <dbReference type="EMBL" id="MBB5637574.1"/>
    </source>
</evidence>
<dbReference type="RefSeq" id="WP_183883441.1">
    <property type="nucleotide sequence ID" value="NZ_JACHCE010000005.1"/>
</dbReference>